<dbReference type="RefSeq" id="WP_209512958.1">
    <property type="nucleotide sequence ID" value="NZ_JAGGKS010000011.1"/>
</dbReference>
<feature type="transmembrane region" description="Helical" evidence="1">
    <location>
        <begin position="71"/>
        <end position="88"/>
    </location>
</feature>
<protein>
    <submittedName>
        <fullName evidence="2">Short-chain fatty acids transporter</fullName>
    </submittedName>
</protein>
<organism evidence="2 3">
    <name type="scientific">Sedimentibacter acidaminivorans</name>
    <dbReference type="NCBI Taxonomy" id="913099"/>
    <lineage>
        <taxon>Bacteria</taxon>
        <taxon>Bacillati</taxon>
        <taxon>Bacillota</taxon>
        <taxon>Tissierellia</taxon>
        <taxon>Sedimentibacter</taxon>
    </lineage>
</organism>
<proteinExistence type="predicted"/>
<sequence>MSKENSQSLNKGSFLWRFSKKFQFAAENVIPDPLVFCLILTIIVFFAGAIFTDTGVIGMLNSWFNGIWSQIAFAFQMSFMVVTCSVTAKSKQVKKLLRSMARLVSTPTAAIILLMVFGYVSSFLNWAFGTIVTPILAMELTKNIKRLHFPMLVAAGYSTMCLGQCLGPSASVYALLAGSDHFLVDKIGVLTQNITTYNSMNVIIWFIVALGTIILTIKAEPPVNEIVEFDGTNTDDLEIEEIEKSSSIKTFADKMNGSRIIMYLIGIAGVINIVYTIIQKGFLGSLSLNFVIFIFLTANFILYATPEKFVKSYRDNLSLATDVMIQFPFYGGISGMMIDSGLGQIIVGGFTSIATAHTLPVFSYLSASLLNLFIPSQGGQFIVQGEIITDAALKLNANLPHVINAFVYGDEATNLLQPLYVIPALSVVGMKLKDVWGYMAFIWLFWFIATILGLLIVPLFV</sequence>
<feature type="transmembrane region" description="Helical" evidence="1">
    <location>
        <begin position="196"/>
        <end position="217"/>
    </location>
</feature>
<dbReference type="EMBL" id="JAGGKS010000011">
    <property type="protein sequence ID" value="MBP1927249.1"/>
    <property type="molecule type" value="Genomic_DNA"/>
</dbReference>
<keyword evidence="1" id="KW-0472">Membrane</keyword>
<keyword evidence="3" id="KW-1185">Reference proteome</keyword>
<dbReference type="InterPro" id="IPR006160">
    <property type="entry name" value="SCFA_transpt_AtoE"/>
</dbReference>
<gene>
    <name evidence="2" type="ORF">J2Z76_003146</name>
</gene>
<dbReference type="Pfam" id="PF02667">
    <property type="entry name" value="SCFA_trans"/>
    <property type="match status" value="1"/>
</dbReference>
<name>A0ABS4GHW2_9FIRM</name>
<feature type="transmembrane region" description="Helical" evidence="1">
    <location>
        <begin position="260"/>
        <end position="278"/>
    </location>
</feature>
<evidence type="ECO:0000313" key="2">
    <source>
        <dbReference type="EMBL" id="MBP1927249.1"/>
    </source>
</evidence>
<evidence type="ECO:0000313" key="3">
    <source>
        <dbReference type="Proteomes" id="UP001519342"/>
    </source>
</evidence>
<reference evidence="2 3" key="1">
    <citation type="submission" date="2021-03" db="EMBL/GenBank/DDBJ databases">
        <title>Genomic Encyclopedia of Type Strains, Phase IV (KMG-IV): sequencing the most valuable type-strain genomes for metagenomic binning, comparative biology and taxonomic classification.</title>
        <authorList>
            <person name="Goeker M."/>
        </authorList>
    </citation>
    <scope>NUCLEOTIDE SEQUENCE [LARGE SCALE GENOMIC DNA]</scope>
    <source>
        <strain evidence="2 3">DSM 24004</strain>
    </source>
</reference>
<feature type="transmembrane region" description="Helical" evidence="1">
    <location>
        <begin position="435"/>
        <end position="460"/>
    </location>
</feature>
<dbReference type="PANTHER" id="PTHR41983">
    <property type="entry name" value="SHORT-CHAIN FATTY ACID TRANSPORTER-RELATED"/>
    <property type="match status" value="1"/>
</dbReference>
<accession>A0ABS4GHW2</accession>
<comment type="caution">
    <text evidence="2">The sequence shown here is derived from an EMBL/GenBank/DDBJ whole genome shotgun (WGS) entry which is preliminary data.</text>
</comment>
<keyword evidence="1" id="KW-0812">Transmembrane</keyword>
<feature type="transmembrane region" description="Helical" evidence="1">
    <location>
        <begin position="152"/>
        <end position="176"/>
    </location>
</feature>
<feature type="transmembrane region" description="Helical" evidence="1">
    <location>
        <begin position="29"/>
        <end position="51"/>
    </location>
</feature>
<keyword evidence="1" id="KW-1133">Transmembrane helix</keyword>
<feature type="transmembrane region" description="Helical" evidence="1">
    <location>
        <begin position="284"/>
        <end position="304"/>
    </location>
</feature>
<dbReference type="Proteomes" id="UP001519342">
    <property type="component" value="Unassembled WGS sequence"/>
</dbReference>
<dbReference type="PANTHER" id="PTHR41983:SF2">
    <property type="entry name" value="SHORT-CHAIN FATTY ACID TRANSPORTER-RELATED"/>
    <property type="match status" value="1"/>
</dbReference>
<evidence type="ECO:0000256" key="1">
    <source>
        <dbReference type="SAM" id="Phobius"/>
    </source>
</evidence>